<reference evidence="1" key="1">
    <citation type="submission" date="2022-11" db="EMBL/GenBank/DDBJ databases">
        <title>Genome Sequence of Nemania bipapillata.</title>
        <authorList>
            <person name="Buettner E."/>
        </authorList>
    </citation>
    <scope>NUCLEOTIDE SEQUENCE</scope>
    <source>
        <strain evidence="1">CP14</strain>
    </source>
</reference>
<protein>
    <submittedName>
        <fullName evidence="1">Uncharacterized protein</fullName>
    </submittedName>
</protein>
<evidence type="ECO:0000313" key="1">
    <source>
        <dbReference type="EMBL" id="KAJ8105726.1"/>
    </source>
</evidence>
<proteinExistence type="predicted"/>
<sequence length="106" mass="11291">MSQEYFPPMPKGKSPARAVKHDGDDATNDMLRDPVTPGSGRPGYVTVGSGSTSHHAARLQSLLDRDSGYGGSIAGDEPGSPEILRRTSETKSLPFRSYGTINNESL</sequence>
<dbReference type="EMBL" id="JAPESX010003099">
    <property type="protein sequence ID" value="KAJ8105726.1"/>
    <property type="molecule type" value="Genomic_DNA"/>
</dbReference>
<organism evidence="1 2">
    <name type="scientific">Nemania bipapillata</name>
    <dbReference type="NCBI Taxonomy" id="110536"/>
    <lineage>
        <taxon>Eukaryota</taxon>
        <taxon>Fungi</taxon>
        <taxon>Dikarya</taxon>
        <taxon>Ascomycota</taxon>
        <taxon>Pezizomycotina</taxon>
        <taxon>Sordariomycetes</taxon>
        <taxon>Xylariomycetidae</taxon>
        <taxon>Xylariales</taxon>
        <taxon>Xylariaceae</taxon>
        <taxon>Nemania</taxon>
    </lineage>
</organism>
<name>A0ACC2HRM6_9PEZI</name>
<evidence type="ECO:0000313" key="2">
    <source>
        <dbReference type="Proteomes" id="UP001153334"/>
    </source>
</evidence>
<dbReference type="Proteomes" id="UP001153334">
    <property type="component" value="Unassembled WGS sequence"/>
</dbReference>
<comment type="caution">
    <text evidence="1">The sequence shown here is derived from an EMBL/GenBank/DDBJ whole genome shotgun (WGS) entry which is preliminary data.</text>
</comment>
<accession>A0ACC2HRM6</accession>
<keyword evidence="2" id="KW-1185">Reference proteome</keyword>
<gene>
    <name evidence="1" type="ORF">ONZ43_g7308</name>
</gene>